<evidence type="ECO:0000313" key="3">
    <source>
        <dbReference type="Proteomes" id="UP000008631"/>
    </source>
</evidence>
<accession>E8R1U4</accession>
<keyword evidence="3" id="KW-1185">Reference proteome</keyword>
<dbReference type="EMBL" id="CP002353">
    <property type="protein sequence ID" value="ADV61366.1"/>
    <property type="molecule type" value="Genomic_DNA"/>
</dbReference>
<organism evidence="2 3">
    <name type="scientific">Isosphaera pallida (strain ATCC 43644 / DSM 9630 / IS1B)</name>
    <dbReference type="NCBI Taxonomy" id="575540"/>
    <lineage>
        <taxon>Bacteria</taxon>
        <taxon>Pseudomonadati</taxon>
        <taxon>Planctomycetota</taxon>
        <taxon>Planctomycetia</taxon>
        <taxon>Isosphaerales</taxon>
        <taxon>Isosphaeraceae</taxon>
        <taxon>Isosphaera</taxon>
    </lineage>
</organism>
<dbReference type="KEGG" id="ipa:Isop_0775"/>
<reference evidence="2 3" key="2">
    <citation type="journal article" date="2011" name="Stand. Genomic Sci.">
        <title>Complete genome sequence of Isosphaera pallida type strain (IS1B).</title>
        <authorList>
            <consortium name="US DOE Joint Genome Institute (JGI-PGF)"/>
            <person name="Goker M."/>
            <person name="Cleland D."/>
            <person name="Saunders E."/>
            <person name="Lapidus A."/>
            <person name="Nolan M."/>
            <person name="Lucas S."/>
            <person name="Hammon N."/>
            <person name="Deshpande S."/>
            <person name="Cheng J.F."/>
            <person name="Tapia R."/>
            <person name="Han C."/>
            <person name="Goodwin L."/>
            <person name="Pitluck S."/>
            <person name="Liolios K."/>
            <person name="Pagani I."/>
            <person name="Ivanova N."/>
            <person name="Mavromatis K."/>
            <person name="Pati A."/>
            <person name="Chen A."/>
            <person name="Palaniappan K."/>
            <person name="Land M."/>
            <person name="Hauser L."/>
            <person name="Chang Y.J."/>
            <person name="Jeffries C.D."/>
            <person name="Detter J.C."/>
            <person name="Beck B."/>
            <person name="Woyke T."/>
            <person name="Bristow J."/>
            <person name="Eisen J.A."/>
            <person name="Markowitz V."/>
            <person name="Hugenholtz P."/>
            <person name="Kyrpides N.C."/>
            <person name="Klenk H.P."/>
        </authorList>
    </citation>
    <scope>NUCLEOTIDE SEQUENCE [LARGE SCALE GENOMIC DNA]</scope>
    <source>
        <strain evidence="3">ATCC 43644 / DSM 9630 / IS1B</strain>
    </source>
</reference>
<keyword evidence="1" id="KW-0812">Transmembrane</keyword>
<dbReference type="HOGENOM" id="CLU_2585014_0_0_0"/>
<keyword evidence="1" id="KW-1133">Transmembrane helix</keyword>
<proteinExistence type="predicted"/>
<reference key="1">
    <citation type="submission" date="2010-11" db="EMBL/GenBank/DDBJ databases">
        <title>The complete sequence of chromosome of Isophaera pallida ATCC 43644.</title>
        <authorList>
            <consortium name="US DOE Joint Genome Institute (JGI-PGF)"/>
            <person name="Lucas S."/>
            <person name="Copeland A."/>
            <person name="Lapidus A."/>
            <person name="Bruce D."/>
            <person name="Goodwin L."/>
            <person name="Pitluck S."/>
            <person name="Kyrpides N."/>
            <person name="Mavromatis K."/>
            <person name="Pagani I."/>
            <person name="Ivanova N."/>
            <person name="Saunders E."/>
            <person name="Brettin T."/>
            <person name="Detter J.C."/>
            <person name="Han C."/>
            <person name="Tapia R."/>
            <person name="Land M."/>
            <person name="Hauser L."/>
            <person name="Markowitz V."/>
            <person name="Cheng J.-F."/>
            <person name="Hugenholtz P."/>
            <person name="Woyke T."/>
            <person name="Wu D."/>
            <person name="Eisen J.A."/>
        </authorList>
    </citation>
    <scope>NUCLEOTIDE SEQUENCE</scope>
    <source>
        <strain>ATCC 43644</strain>
    </source>
</reference>
<protein>
    <submittedName>
        <fullName evidence="2">Uncharacterized protein</fullName>
    </submittedName>
</protein>
<sequence length="80" mass="9327">MNNTQPGYDIQTDLNSLWKWSVISTAVGLFLGCLMVFISWLRIGKSWPEPGDVNSRFFLVFNFPHNFHLSANNRIFEYKV</sequence>
<dbReference type="InParanoid" id="E8R1U4"/>
<dbReference type="Proteomes" id="UP000008631">
    <property type="component" value="Chromosome"/>
</dbReference>
<gene>
    <name evidence="2" type="ordered locus">Isop_0775</name>
</gene>
<dbReference type="AlphaFoldDB" id="E8R1U4"/>
<dbReference type="STRING" id="575540.Isop_0775"/>
<name>E8R1U4_ISOPI</name>
<evidence type="ECO:0000256" key="1">
    <source>
        <dbReference type="SAM" id="Phobius"/>
    </source>
</evidence>
<feature type="transmembrane region" description="Helical" evidence="1">
    <location>
        <begin position="20"/>
        <end position="41"/>
    </location>
</feature>
<keyword evidence="1" id="KW-0472">Membrane</keyword>
<evidence type="ECO:0000313" key="2">
    <source>
        <dbReference type="EMBL" id="ADV61366.1"/>
    </source>
</evidence>